<proteinExistence type="predicted"/>
<name>A0A930HWI2_9BACT</name>
<accession>A0A930HWI2</accession>
<evidence type="ECO:0000256" key="1">
    <source>
        <dbReference type="SAM" id="SignalP"/>
    </source>
</evidence>
<protein>
    <submittedName>
        <fullName evidence="3">PorT family protein</fullName>
    </submittedName>
</protein>
<keyword evidence="1" id="KW-0732">Signal</keyword>
<comment type="caution">
    <text evidence="3">The sequence shown here is derived from an EMBL/GenBank/DDBJ whole genome shotgun (WGS) entry which is preliminary data.</text>
</comment>
<dbReference type="SUPFAM" id="SSF56925">
    <property type="entry name" value="OMPA-like"/>
    <property type="match status" value="1"/>
</dbReference>
<dbReference type="Pfam" id="PF13568">
    <property type="entry name" value="OMP_b-brl_2"/>
    <property type="match status" value="1"/>
</dbReference>
<reference evidence="3" key="1">
    <citation type="submission" date="2020-04" db="EMBL/GenBank/DDBJ databases">
        <title>Deep metagenomics examines the oral microbiome during advanced dental caries in children, revealing novel taxa and co-occurrences with host molecules.</title>
        <authorList>
            <person name="Baker J.L."/>
            <person name="Morton J.T."/>
            <person name="Dinis M."/>
            <person name="Alvarez R."/>
            <person name="Tran N.C."/>
            <person name="Knight R."/>
            <person name="Edlund A."/>
        </authorList>
    </citation>
    <scope>NUCLEOTIDE SEQUENCE</scope>
    <source>
        <strain evidence="3">JCVI_25_bin.9</strain>
    </source>
</reference>
<organism evidence="3 4">
    <name type="scientific">Prevotella histicola</name>
    <dbReference type="NCBI Taxonomy" id="470565"/>
    <lineage>
        <taxon>Bacteria</taxon>
        <taxon>Pseudomonadati</taxon>
        <taxon>Bacteroidota</taxon>
        <taxon>Bacteroidia</taxon>
        <taxon>Bacteroidales</taxon>
        <taxon>Prevotellaceae</taxon>
        <taxon>Prevotella</taxon>
    </lineage>
</organism>
<sequence>MKNLFLIAALALIPWAANAQNSNSKFTITPRIGMTVSDFSGSKLKEAYSPKAGFVAGVDAEYNFSKLFGVSLGVFYNMQGAKENAAVLMRFKELTNDFEFSPVNPSTTGITEVIGKNAHIDFDRNAGSYIYLTDFRTDLNYISIPLLAQAHVWKGLTAKLGIQTDVLVSARSKANKEVKYKGVTHFEKYNTDIKDKLHSCVFSIPVGLSYTYKNIELDARYLWGISKVADTKDKNDKDLKNSTFAITLGYRFGL</sequence>
<dbReference type="AlphaFoldDB" id="A0A930HWI2"/>
<dbReference type="InterPro" id="IPR025665">
    <property type="entry name" value="Beta-barrel_OMP_2"/>
</dbReference>
<dbReference type="EMBL" id="JABZSQ010000010">
    <property type="protein sequence ID" value="MBF1414174.1"/>
    <property type="molecule type" value="Genomic_DNA"/>
</dbReference>
<dbReference type="Proteomes" id="UP000757461">
    <property type="component" value="Unassembled WGS sequence"/>
</dbReference>
<gene>
    <name evidence="3" type="ORF">HXN33_01215</name>
</gene>
<feature type="chain" id="PRO_5037138255" evidence="1">
    <location>
        <begin position="20"/>
        <end position="254"/>
    </location>
</feature>
<feature type="domain" description="Outer membrane protein beta-barrel" evidence="2">
    <location>
        <begin position="18"/>
        <end position="228"/>
    </location>
</feature>
<dbReference type="InterPro" id="IPR011250">
    <property type="entry name" value="OMP/PagP_B-barrel"/>
</dbReference>
<evidence type="ECO:0000259" key="2">
    <source>
        <dbReference type="Pfam" id="PF13568"/>
    </source>
</evidence>
<evidence type="ECO:0000313" key="3">
    <source>
        <dbReference type="EMBL" id="MBF1414174.1"/>
    </source>
</evidence>
<feature type="signal peptide" evidence="1">
    <location>
        <begin position="1"/>
        <end position="19"/>
    </location>
</feature>
<evidence type="ECO:0000313" key="4">
    <source>
        <dbReference type="Proteomes" id="UP000757461"/>
    </source>
</evidence>